<evidence type="ECO:0000256" key="1">
    <source>
        <dbReference type="SAM" id="MobiDB-lite"/>
    </source>
</evidence>
<evidence type="ECO:0000313" key="3">
    <source>
        <dbReference type="Proteomes" id="UP001596337"/>
    </source>
</evidence>
<evidence type="ECO:0000313" key="2">
    <source>
        <dbReference type="EMBL" id="MFC6865993.1"/>
    </source>
</evidence>
<dbReference type="RefSeq" id="WP_345406756.1">
    <property type="nucleotide sequence ID" value="NZ_BAABLA010000123.1"/>
</dbReference>
<name>A0ABW2BT39_9PSEU</name>
<reference evidence="3" key="1">
    <citation type="journal article" date="2019" name="Int. J. Syst. Evol. Microbiol.">
        <title>The Global Catalogue of Microorganisms (GCM) 10K type strain sequencing project: providing services to taxonomists for standard genome sequencing and annotation.</title>
        <authorList>
            <consortium name="The Broad Institute Genomics Platform"/>
            <consortium name="The Broad Institute Genome Sequencing Center for Infectious Disease"/>
            <person name="Wu L."/>
            <person name="Ma J."/>
        </authorList>
    </citation>
    <scope>NUCLEOTIDE SEQUENCE [LARGE SCALE GENOMIC DNA]</scope>
    <source>
        <strain evidence="3">KCTC 32255</strain>
    </source>
</reference>
<feature type="region of interest" description="Disordered" evidence="1">
    <location>
        <begin position="1"/>
        <end position="23"/>
    </location>
</feature>
<accession>A0ABW2BT39</accession>
<organism evidence="2 3">
    <name type="scientific">Haloechinothrix salitolerans</name>
    <dbReference type="NCBI Taxonomy" id="926830"/>
    <lineage>
        <taxon>Bacteria</taxon>
        <taxon>Bacillati</taxon>
        <taxon>Actinomycetota</taxon>
        <taxon>Actinomycetes</taxon>
        <taxon>Pseudonocardiales</taxon>
        <taxon>Pseudonocardiaceae</taxon>
        <taxon>Haloechinothrix</taxon>
    </lineage>
</organism>
<feature type="compositionally biased region" description="Low complexity" evidence="1">
    <location>
        <begin position="1"/>
        <end position="11"/>
    </location>
</feature>
<sequence length="152" mass="17392">MTVTATTTSAAQQNEPSRTVSMPVPTVVPDSVLHKFGRRILAMEELITRCARKPDPLVSGWDCAAPNIEFQKLFERIVAFIETRPDREKYADVIDSATSALQEFDVMRRNPSCRKILLRVEDEREIGDCGSWWRIGDRWSDVKEFLFELDTA</sequence>
<keyword evidence="3" id="KW-1185">Reference proteome</keyword>
<protein>
    <submittedName>
        <fullName evidence="2">Uncharacterized protein</fullName>
    </submittedName>
</protein>
<dbReference type="EMBL" id="JBHSXX010000001">
    <property type="protein sequence ID" value="MFC6865993.1"/>
    <property type="molecule type" value="Genomic_DNA"/>
</dbReference>
<gene>
    <name evidence="2" type="ORF">ACFQGD_02420</name>
</gene>
<dbReference type="Proteomes" id="UP001596337">
    <property type="component" value="Unassembled WGS sequence"/>
</dbReference>
<proteinExistence type="predicted"/>
<comment type="caution">
    <text evidence="2">The sequence shown here is derived from an EMBL/GenBank/DDBJ whole genome shotgun (WGS) entry which is preliminary data.</text>
</comment>